<comment type="caution">
    <text evidence="1">The sequence shown here is derived from an EMBL/GenBank/DDBJ whole genome shotgun (WGS) entry which is preliminary data.</text>
</comment>
<proteinExistence type="predicted"/>
<reference evidence="1 2" key="1">
    <citation type="submission" date="2020-08" db="EMBL/GenBank/DDBJ databases">
        <title>Genomic Encyclopedia of Type Strains, Phase IV (KMG-IV): sequencing the most valuable type-strain genomes for metagenomic binning, comparative biology and taxonomic classification.</title>
        <authorList>
            <person name="Goeker M."/>
        </authorList>
    </citation>
    <scope>NUCLEOTIDE SEQUENCE [LARGE SCALE GENOMIC DNA]</scope>
    <source>
        <strain evidence="1 2">DSM 45615</strain>
    </source>
</reference>
<dbReference type="EMBL" id="JACHGN010000009">
    <property type="protein sequence ID" value="MBB5134828.1"/>
    <property type="molecule type" value="Genomic_DNA"/>
</dbReference>
<dbReference type="AlphaFoldDB" id="A0A840P583"/>
<name>A0A840P583_9ACTN</name>
<protein>
    <submittedName>
        <fullName evidence="1">Uncharacterized protein</fullName>
    </submittedName>
</protein>
<organism evidence="1 2">
    <name type="scientific">Thermocatellispora tengchongensis</name>
    <dbReference type="NCBI Taxonomy" id="1073253"/>
    <lineage>
        <taxon>Bacteria</taxon>
        <taxon>Bacillati</taxon>
        <taxon>Actinomycetota</taxon>
        <taxon>Actinomycetes</taxon>
        <taxon>Streptosporangiales</taxon>
        <taxon>Streptosporangiaceae</taxon>
        <taxon>Thermocatellispora</taxon>
    </lineage>
</organism>
<accession>A0A840P583</accession>
<keyword evidence="2" id="KW-1185">Reference proteome</keyword>
<gene>
    <name evidence="1" type="ORF">HNP84_004562</name>
</gene>
<evidence type="ECO:0000313" key="2">
    <source>
        <dbReference type="Proteomes" id="UP000578449"/>
    </source>
</evidence>
<sequence length="39" mass="4289">MIRALEEELYSRPSSTLSSTPARVVRVPERPGYVLGPAC</sequence>
<evidence type="ECO:0000313" key="1">
    <source>
        <dbReference type="EMBL" id="MBB5134828.1"/>
    </source>
</evidence>
<dbReference type="Proteomes" id="UP000578449">
    <property type="component" value="Unassembled WGS sequence"/>
</dbReference>